<dbReference type="AlphaFoldDB" id="A0A4R6RS05"/>
<keyword evidence="3 6" id="KW-0808">Transferase</keyword>
<dbReference type="EC" id="2.1.1.37" evidence="1"/>
<evidence type="ECO:0000313" key="7">
    <source>
        <dbReference type="EMBL" id="TDP89570.1"/>
    </source>
</evidence>
<dbReference type="EMBL" id="SNYA01000009">
    <property type="protein sequence ID" value="TDP89570.1"/>
    <property type="molecule type" value="Genomic_DNA"/>
</dbReference>
<dbReference type="Pfam" id="PF00145">
    <property type="entry name" value="DNA_methylase"/>
    <property type="match status" value="2"/>
</dbReference>
<dbReference type="InterPro" id="IPR050390">
    <property type="entry name" value="C5-Methyltransferase"/>
</dbReference>
<dbReference type="PROSITE" id="PS51679">
    <property type="entry name" value="SAM_MT_C5"/>
    <property type="match status" value="1"/>
</dbReference>
<keyword evidence="2 6" id="KW-0489">Methyltransferase</keyword>
<dbReference type="OrthoDB" id="9813719at2"/>
<dbReference type="GO" id="GO:0009307">
    <property type="term" value="P:DNA restriction-modification system"/>
    <property type="evidence" value="ECO:0007669"/>
    <property type="project" value="UniProtKB-KW"/>
</dbReference>
<feature type="active site" evidence="6">
    <location>
        <position position="190"/>
    </location>
</feature>
<keyword evidence="4 6" id="KW-0949">S-adenosyl-L-methionine</keyword>
<keyword evidence="8" id="KW-1185">Reference proteome</keyword>
<dbReference type="Gene3D" id="3.90.120.10">
    <property type="entry name" value="DNA Methylase, subunit A, domain 2"/>
    <property type="match status" value="2"/>
</dbReference>
<comment type="similarity">
    <text evidence="6">Belongs to the class I-like SAM-binding methyltransferase superfamily. C5-methyltransferase family.</text>
</comment>
<dbReference type="GO" id="GO:0032259">
    <property type="term" value="P:methylation"/>
    <property type="evidence" value="ECO:0007669"/>
    <property type="project" value="UniProtKB-KW"/>
</dbReference>
<accession>A0A4R6RS05</accession>
<gene>
    <name evidence="7" type="ORF">EDF62_3323</name>
</gene>
<organism evidence="7 8">
    <name type="scientific">Leucobacter luti</name>
    <dbReference type="NCBI Taxonomy" id="340320"/>
    <lineage>
        <taxon>Bacteria</taxon>
        <taxon>Bacillati</taxon>
        <taxon>Actinomycetota</taxon>
        <taxon>Actinomycetes</taxon>
        <taxon>Micrococcales</taxon>
        <taxon>Microbacteriaceae</taxon>
        <taxon>Leucobacter</taxon>
    </lineage>
</organism>
<keyword evidence="5" id="KW-0680">Restriction system</keyword>
<dbReference type="GO" id="GO:0003677">
    <property type="term" value="F:DNA binding"/>
    <property type="evidence" value="ECO:0007669"/>
    <property type="project" value="TreeGrafter"/>
</dbReference>
<dbReference type="Gene3D" id="3.40.50.150">
    <property type="entry name" value="Vaccinia Virus protein VP39"/>
    <property type="match status" value="1"/>
</dbReference>
<evidence type="ECO:0000256" key="3">
    <source>
        <dbReference type="ARBA" id="ARBA00022679"/>
    </source>
</evidence>
<dbReference type="GO" id="GO:0003886">
    <property type="term" value="F:DNA (cytosine-5-)-methyltransferase activity"/>
    <property type="evidence" value="ECO:0007669"/>
    <property type="project" value="UniProtKB-EC"/>
</dbReference>
<evidence type="ECO:0000256" key="5">
    <source>
        <dbReference type="ARBA" id="ARBA00022747"/>
    </source>
</evidence>
<evidence type="ECO:0000256" key="6">
    <source>
        <dbReference type="PROSITE-ProRule" id="PRU01016"/>
    </source>
</evidence>
<evidence type="ECO:0000256" key="2">
    <source>
        <dbReference type="ARBA" id="ARBA00022603"/>
    </source>
</evidence>
<protein>
    <recommendedName>
        <fullName evidence="1">DNA (cytosine-5-)-methyltransferase</fullName>
        <ecNumber evidence="1">2.1.1.37</ecNumber>
    </recommendedName>
</protein>
<name>A0A4R6RS05_9MICO</name>
<dbReference type="Proteomes" id="UP000295601">
    <property type="component" value="Unassembled WGS sequence"/>
</dbReference>
<evidence type="ECO:0000313" key="8">
    <source>
        <dbReference type="Proteomes" id="UP000295601"/>
    </source>
</evidence>
<evidence type="ECO:0000256" key="4">
    <source>
        <dbReference type="ARBA" id="ARBA00022691"/>
    </source>
</evidence>
<dbReference type="SUPFAM" id="SSF53335">
    <property type="entry name" value="S-adenosyl-L-methionine-dependent methyltransferases"/>
    <property type="match status" value="3"/>
</dbReference>
<comment type="caution">
    <text evidence="7">The sequence shown here is derived from an EMBL/GenBank/DDBJ whole genome shotgun (WGS) entry which is preliminary data.</text>
</comment>
<dbReference type="InterPro" id="IPR029063">
    <property type="entry name" value="SAM-dependent_MTases_sf"/>
</dbReference>
<dbReference type="PANTHER" id="PTHR10629:SF52">
    <property type="entry name" value="DNA (CYTOSINE-5)-METHYLTRANSFERASE 1"/>
    <property type="match status" value="1"/>
</dbReference>
<evidence type="ECO:0000256" key="1">
    <source>
        <dbReference type="ARBA" id="ARBA00011975"/>
    </source>
</evidence>
<reference evidence="7 8" key="1">
    <citation type="submission" date="2019-03" db="EMBL/GenBank/DDBJ databases">
        <title>Genomic analyses of the natural microbiome of Caenorhabditis elegans.</title>
        <authorList>
            <person name="Samuel B."/>
        </authorList>
    </citation>
    <scope>NUCLEOTIDE SEQUENCE [LARGE SCALE GENOMIC DNA]</scope>
    <source>
        <strain evidence="7 8">JUb18</strain>
    </source>
</reference>
<dbReference type="InterPro" id="IPR001525">
    <property type="entry name" value="C5_MeTfrase"/>
</dbReference>
<sequence length="625" mass="68315">MSVFPTAHEFRRLSPKERTVAALSLIPEGGNWRDLPREIGEICMGGAFHSSGGRTSFFRRLHRAFPAPTIVGSPDQKSTYLGHPTENRPIDEDEAALLQTFVGHPTLRESQLTGEVVALDLFAGAGGWSTACARMGVVEHGVEIMPEARATREAAGFSTVFEDVWDGLANDQLLKPWGNRQRLLIASPPCQSFSMAGKGAGRKALDDVLALISERAYELPGDGLRERASELGLDDRTALVLSPLAYIFRHRPDYVALEQVPTVLPVWRAYVDVLKTMGYSAAAETLTAEMFGVPQTRKRAILVASLHHAAKLPQPTHSRYYPRDPQRLDEGVLPWVSMAEALGWGMTERPYMTVATGTETGGTDPAALGGSGARRTVYAERGRGAWKLHGDADNNCGILRLSEGEAFAIQTFPRVLRPEVEAFSDKGTPATTIAGDPRCWPRGHRVNSDDIRRLGEEEARQRYGDRAGTGSVKLTEEEAAALQTFPRVEEGPSRVAWPFERPAQTVVGTRRSEQGILVGRQLMDESRRDRGGKQGGVGLKPGQLPGVRVEQEGAQALQTFSRAFPFQGSRSKRFLQIGNAVPPLLAEAVLCALLHDPELVRSSKNVLARDVEKAIAEIEREEVAV</sequence>
<dbReference type="GO" id="GO:0044027">
    <property type="term" value="P:negative regulation of gene expression via chromosomal CpG island methylation"/>
    <property type="evidence" value="ECO:0007669"/>
    <property type="project" value="TreeGrafter"/>
</dbReference>
<dbReference type="PANTHER" id="PTHR10629">
    <property type="entry name" value="CYTOSINE-SPECIFIC METHYLTRANSFERASE"/>
    <property type="match status" value="1"/>
</dbReference>
<proteinExistence type="inferred from homology"/>
<dbReference type="PRINTS" id="PR00105">
    <property type="entry name" value="C5METTRFRASE"/>
</dbReference>
<dbReference type="RefSeq" id="WP_133617817.1">
    <property type="nucleotide sequence ID" value="NZ_SNYA01000009.1"/>
</dbReference>